<sequence length="354" mass="40264">MATTTERLWLHFCRFCAVLLCLQYVSADIVLQGQNCGSQQNPLVVRMTQIDEDYIVSHAGNEYYAPSYDCIVTLIGKQYYQFQIELRMIDIDKRRYSSEYCKGLCCHDYLKMYNGYRVDNARLFPTIGFQGLCGTELPRRTSYTTSQNYVTIQFRTDEIADAMRGFQLKITQFPRRNDGNINPEGGYIGGWNDGSLHELQLDWTEQEQIPNDFIPGGGDNDFGQEQGGISCYECFGCRITYFDPSSNTDRASERTGCYVCSKEYQDGIARANRRCYTRLQYSSLLLTLTDTSTGSGEVKEFRGCRKFMNVQGIFVNYCICDNGNFCNKAGTVPVNMFALAACVILSVLKYISVL</sequence>
<evidence type="ECO:0000256" key="1">
    <source>
        <dbReference type="ARBA" id="ARBA00023157"/>
    </source>
</evidence>
<dbReference type="PROSITE" id="PS01180">
    <property type="entry name" value="CUB"/>
    <property type="match status" value="1"/>
</dbReference>
<dbReference type="AlphaFoldDB" id="A0ABD0LQ51"/>
<comment type="caution">
    <text evidence="2">Lacks conserved residue(s) required for the propagation of feature annotation.</text>
</comment>
<organism evidence="5 6">
    <name type="scientific">Batillaria attramentaria</name>
    <dbReference type="NCBI Taxonomy" id="370345"/>
    <lineage>
        <taxon>Eukaryota</taxon>
        <taxon>Metazoa</taxon>
        <taxon>Spiralia</taxon>
        <taxon>Lophotrochozoa</taxon>
        <taxon>Mollusca</taxon>
        <taxon>Gastropoda</taxon>
        <taxon>Caenogastropoda</taxon>
        <taxon>Sorbeoconcha</taxon>
        <taxon>Cerithioidea</taxon>
        <taxon>Batillariidae</taxon>
        <taxon>Batillaria</taxon>
    </lineage>
</organism>
<dbReference type="SUPFAM" id="SSF49854">
    <property type="entry name" value="Spermadhesin, CUB domain"/>
    <property type="match status" value="1"/>
</dbReference>
<dbReference type="InterPro" id="IPR035914">
    <property type="entry name" value="Sperma_CUB_dom_sf"/>
</dbReference>
<keyword evidence="6" id="KW-1185">Reference proteome</keyword>
<evidence type="ECO:0000313" key="6">
    <source>
        <dbReference type="Proteomes" id="UP001519460"/>
    </source>
</evidence>
<feature type="chain" id="PRO_5044749875" description="CUB domain-containing protein" evidence="3">
    <location>
        <begin position="28"/>
        <end position="354"/>
    </location>
</feature>
<keyword evidence="1" id="KW-1015">Disulfide bond</keyword>
<proteinExistence type="predicted"/>
<gene>
    <name evidence="5" type="ORF">BaRGS_00007491</name>
</gene>
<evidence type="ECO:0000256" key="2">
    <source>
        <dbReference type="PROSITE-ProRule" id="PRU00059"/>
    </source>
</evidence>
<dbReference type="Proteomes" id="UP001519460">
    <property type="component" value="Unassembled WGS sequence"/>
</dbReference>
<evidence type="ECO:0000256" key="3">
    <source>
        <dbReference type="SAM" id="SignalP"/>
    </source>
</evidence>
<dbReference type="Pfam" id="PF00431">
    <property type="entry name" value="CUB"/>
    <property type="match status" value="1"/>
</dbReference>
<keyword evidence="3" id="KW-0732">Signal</keyword>
<dbReference type="EMBL" id="JACVVK020000032">
    <property type="protein sequence ID" value="KAK7501366.1"/>
    <property type="molecule type" value="Genomic_DNA"/>
</dbReference>
<dbReference type="Gene3D" id="2.60.120.290">
    <property type="entry name" value="Spermadhesin, CUB domain"/>
    <property type="match status" value="1"/>
</dbReference>
<comment type="caution">
    <text evidence="5">The sequence shown here is derived from an EMBL/GenBank/DDBJ whole genome shotgun (WGS) entry which is preliminary data.</text>
</comment>
<reference evidence="5 6" key="1">
    <citation type="journal article" date="2023" name="Sci. Data">
        <title>Genome assembly of the Korean intertidal mud-creeper Batillaria attramentaria.</title>
        <authorList>
            <person name="Patra A.K."/>
            <person name="Ho P.T."/>
            <person name="Jun S."/>
            <person name="Lee S.J."/>
            <person name="Kim Y."/>
            <person name="Won Y.J."/>
        </authorList>
    </citation>
    <scope>NUCLEOTIDE SEQUENCE [LARGE SCALE GENOMIC DNA]</scope>
    <source>
        <strain evidence="5">Wonlab-2016</strain>
    </source>
</reference>
<protein>
    <recommendedName>
        <fullName evidence="4">CUB domain-containing protein</fullName>
    </recommendedName>
</protein>
<dbReference type="InterPro" id="IPR000859">
    <property type="entry name" value="CUB_dom"/>
</dbReference>
<accession>A0ABD0LQ51</accession>
<name>A0ABD0LQ51_9CAEN</name>
<feature type="signal peptide" evidence="3">
    <location>
        <begin position="1"/>
        <end position="27"/>
    </location>
</feature>
<dbReference type="CDD" id="cd00041">
    <property type="entry name" value="CUB"/>
    <property type="match status" value="1"/>
</dbReference>
<feature type="domain" description="CUB" evidence="4">
    <location>
        <begin position="36"/>
        <end position="173"/>
    </location>
</feature>
<evidence type="ECO:0000313" key="5">
    <source>
        <dbReference type="EMBL" id="KAK7501366.1"/>
    </source>
</evidence>
<evidence type="ECO:0000259" key="4">
    <source>
        <dbReference type="PROSITE" id="PS01180"/>
    </source>
</evidence>